<dbReference type="SUPFAM" id="SSF81901">
    <property type="entry name" value="HCP-like"/>
    <property type="match status" value="1"/>
</dbReference>
<dbReference type="SMART" id="SM00671">
    <property type="entry name" value="SEL1"/>
    <property type="match status" value="3"/>
</dbReference>
<dbReference type="PANTHER" id="PTHR43628">
    <property type="entry name" value="ACTIVATOR OF C KINASE PROTEIN 1-RELATED"/>
    <property type="match status" value="1"/>
</dbReference>
<sequence length="312" mass="33176">MGFFKPSAAKPSAVDANPNAPSSLPSPLPPPATIANAPPVPHDIDTSDPLAIAIFYHEKEVLDVATYYFSVAAARGHPVGLFMYAMSLRHGWGCTKDEQKAVRLLQRAAESAVEDLNNGRVGGATWKRSKSGVRSSKAGSLLSLVSASEQPSDTAPNPSQSNLSLSSPPSTTTSPSSTPSSTPSSPSHDPTSYPPPRSPSITSPSTLTLTSPSTLKKIATAELTLAIYELAMSFKQGWGVTKNKSTATYYLTIAAQLGDADAQQELGEAYLRGEGVKRDKKMAAKWFREAEKNGAKMVSMQWIHKEKYGPVA</sequence>
<dbReference type="Proteomes" id="UP001212841">
    <property type="component" value="Unassembled WGS sequence"/>
</dbReference>
<evidence type="ECO:0000313" key="2">
    <source>
        <dbReference type="EMBL" id="KAJ3053391.1"/>
    </source>
</evidence>
<dbReference type="Gene3D" id="1.25.40.10">
    <property type="entry name" value="Tetratricopeptide repeat domain"/>
    <property type="match status" value="2"/>
</dbReference>
<dbReference type="GO" id="GO:0032153">
    <property type="term" value="C:cell division site"/>
    <property type="evidence" value="ECO:0007669"/>
    <property type="project" value="TreeGrafter"/>
</dbReference>
<feature type="compositionally biased region" description="Low complexity" evidence="1">
    <location>
        <begin position="156"/>
        <end position="191"/>
    </location>
</feature>
<feature type="compositionally biased region" description="Low complexity" evidence="1">
    <location>
        <begin position="199"/>
        <end position="209"/>
    </location>
</feature>
<keyword evidence="3" id="KW-1185">Reference proteome</keyword>
<feature type="region of interest" description="Disordered" evidence="1">
    <location>
        <begin position="145"/>
        <end position="209"/>
    </location>
</feature>
<reference evidence="2" key="1">
    <citation type="submission" date="2020-05" db="EMBL/GenBank/DDBJ databases">
        <title>Phylogenomic resolution of chytrid fungi.</title>
        <authorList>
            <person name="Stajich J.E."/>
            <person name="Amses K."/>
            <person name="Simmons R."/>
            <person name="Seto K."/>
            <person name="Myers J."/>
            <person name="Bonds A."/>
            <person name="Quandt C.A."/>
            <person name="Barry K."/>
            <person name="Liu P."/>
            <person name="Grigoriev I."/>
            <person name="Longcore J.E."/>
            <person name="James T.Y."/>
        </authorList>
    </citation>
    <scope>NUCLEOTIDE SEQUENCE</scope>
    <source>
        <strain evidence="2">JEL0318</strain>
    </source>
</reference>
<dbReference type="InterPro" id="IPR052945">
    <property type="entry name" value="Mitotic_Regulator"/>
</dbReference>
<dbReference type="EMBL" id="JADGJD010000212">
    <property type="protein sequence ID" value="KAJ3053391.1"/>
    <property type="molecule type" value="Genomic_DNA"/>
</dbReference>
<feature type="compositionally biased region" description="Polar residues" evidence="1">
    <location>
        <begin position="145"/>
        <end position="155"/>
    </location>
</feature>
<organism evidence="2 3">
    <name type="scientific">Rhizophlyctis rosea</name>
    <dbReference type="NCBI Taxonomy" id="64517"/>
    <lineage>
        <taxon>Eukaryota</taxon>
        <taxon>Fungi</taxon>
        <taxon>Fungi incertae sedis</taxon>
        <taxon>Chytridiomycota</taxon>
        <taxon>Chytridiomycota incertae sedis</taxon>
        <taxon>Chytridiomycetes</taxon>
        <taxon>Rhizophlyctidales</taxon>
        <taxon>Rhizophlyctidaceae</taxon>
        <taxon>Rhizophlyctis</taxon>
    </lineage>
</organism>
<dbReference type="InterPro" id="IPR006597">
    <property type="entry name" value="Sel1-like"/>
</dbReference>
<evidence type="ECO:0000256" key="1">
    <source>
        <dbReference type="SAM" id="MobiDB-lite"/>
    </source>
</evidence>
<proteinExistence type="predicted"/>
<dbReference type="PANTHER" id="PTHR43628:SF1">
    <property type="entry name" value="CHITIN SYNTHASE REGULATORY FACTOR 2-RELATED"/>
    <property type="match status" value="1"/>
</dbReference>
<gene>
    <name evidence="2" type="ORF">HK097_004398</name>
</gene>
<evidence type="ECO:0008006" key="4">
    <source>
        <dbReference type="Google" id="ProtNLM"/>
    </source>
</evidence>
<evidence type="ECO:0000313" key="3">
    <source>
        <dbReference type="Proteomes" id="UP001212841"/>
    </source>
</evidence>
<dbReference type="AlphaFoldDB" id="A0AAD5SG10"/>
<dbReference type="InterPro" id="IPR011990">
    <property type="entry name" value="TPR-like_helical_dom_sf"/>
</dbReference>
<dbReference type="GO" id="GO:0010972">
    <property type="term" value="P:negative regulation of G2/M transition of mitotic cell cycle"/>
    <property type="evidence" value="ECO:0007669"/>
    <property type="project" value="TreeGrafter"/>
</dbReference>
<name>A0AAD5SG10_9FUNG</name>
<feature type="region of interest" description="Disordered" evidence="1">
    <location>
        <begin position="1"/>
        <end position="41"/>
    </location>
</feature>
<comment type="caution">
    <text evidence="2">The sequence shown here is derived from an EMBL/GenBank/DDBJ whole genome shotgun (WGS) entry which is preliminary data.</text>
</comment>
<protein>
    <recommendedName>
        <fullName evidence="4">HCP-like protein</fullName>
    </recommendedName>
</protein>
<accession>A0AAD5SG10</accession>
<dbReference type="Pfam" id="PF08238">
    <property type="entry name" value="Sel1"/>
    <property type="match status" value="3"/>
</dbReference>